<dbReference type="PATRIC" id="fig|1237149.3.peg.4331"/>
<dbReference type="EMBL" id="AMZN01000070">
    <property type="protein sequence ID" value="ELR69638.1"/>
    <property type="molecule type" value="Genomic_DNA"/>
</dbReference>
<feature type="domain" description="PIN" evidence="1">
    <location>
        <begin position="8"/>
        <end position="56"/>
    </location>
</feature>
<dbReference type="Pfam" id="PF01850">
    <property type="entry name" value="PIN"/>
    <property type="match status" value="1"/>
</dbReference>
<accession>L8JN30</accession>
<comment type="caution">
    <text evidence="2">The sequence shown here is derived from an EMBL/GenBank/DDBJ whole genome shotgun (WGS) entry which is preliminary data.</text>
</comment>
<reference evidence="2 3" key="1">
    <citation type="submission" date="2012-12" db="EMBL/GenBank/DDBJ databases">
        <title>Genome assembly of Fulvivirga imtechensis AK7.</title>
        <authorList>
            <person name="Nupur N."/>
            <person name="Khatri I."/>
            <person name="Kumar R."/>
            <person name="Subramanian S."/>
            <person name="Pinnaka A."/>
        </authorList>
    </citation>
    <scope>NUCLEOTIDE SEQUENCE [LARGE SCALE GENOMIC DNA]</scope>
    <source>
        <strain evidence="2 3">AK7</strain>
    </source>
</reference>
<evidence type="ECO:0000259" key="1">
    <source>
        <dbReference type="Pfam" id="PF01850"/>
    </source>
</evidence>
<dbReference type="Proteomes" id="UP000011135">
    <property type="component" value="Unassembled WGS sequence"/>
</dbReference>
<evidence type="ECO:0000313" key="3">
    <source>
        <dbReference type="Proteomes" id="UP000011135"/>
    </source>
</evidence>
<gene>
    <name evidence="2" type="ORF">C900_04863</name>
</gene>
<dbReference type="eggNOG" id="COG1487">
    <property type="taxonomic scope" value="Bacteria"/>
</dbReference>
<keyword evidence="3" id="KW-1185">Reference proteome</keyword>
<dbReference type="Gene3D" id="3.40.50.1010">
    <property type="entry name" value="5'-nuclease"/>
    <property type="match status" value="1"/>
</dbReference>
<dbReference type="SUPFAM" id="SSF88723">
    <property type="entry name" value="PIN domain-like"/>
    <property type="match status" value="1"/>
</dbReference>
<dbReference type="AlphaFoldDB" id="L8JN30"/>
<dbReference type="InterPro" id="IPR002716">
    <property type="entry name" value="PIN_dom"/>
</dbReference>
<proteinExistence type="predicted"/>
<dbReference type="InterPro" id="IPR029060">
    <property type="entry name" value="PIN-like_dom_sf"/>
</dbReference>
<protein>
    <recommendedName>
        <fullName evidence="1">PIN domain-containing protein</fullName>
    </recommendedName>
</protein>
<name>L8JN30_9BACT</name>
<dbReference type="STRING" id="1237149.C900_04863"/>
<organism evidence="2 3">
    <name type="scientific">Fulvivirga imtechensis AK7</name>
    <dbReference type="NCBI Taxonomy" id="1237149"/>
    <lineage>
        <taxon>Bacteria</taxon>
        <taxon>Pseudomonadati</taxon>
        <taxon>Bacteroidota</taxon>
        <taxon>Cytophagia</taxon>
        <taxon>Cytophagales</taxon>
        <taxon>Fulvivirgaceae</taxon>
        <taxon>Fulvivirga</taxon>
    </lineage>
</organism>
<evidence type="ECO:0000313" key="2">
    <source>
        <dbReference type="EMBL" id="ELR69638.1"/>
    </source>
</evidence>
<sequence length="69" mass="8179">MALECIPLNIDWPIIRKYQEINLSNGINKVGIPDLIILQQVVEHKLPLFTYDKHFHLMKNHINFEIIIE</sequence>